<gene>
    <name evidence="6" type="ORF">KDL01_09125</name>
</gene>
<dbReference type="PRINTS" id="PR00455">
    <property type="entry name" value="HTHTETR"/>
</dbReference>
<keyword evidence="1" id="KW-0805">Transcription regulation</keyword>
<dbReference type="PANTHER" id="PTHR30055">
    <property type="entry name" value="HTH-TYPE TRANSCRIPTIONAL REGULATOR RUTR"/>
    <property type="match status" value="1"/>
</dbReference>
<dbReference type="SUPFAM" id="SSF48498">
    <property type="entry name" value="Tetracyclin repressor-like, C-terminal domain"/>
    <property type="match status" value="1"/>
</dbReference>
<organism evidence="6 7">
    <name type="scientific">Actinospica durhamensis</name>
    <dbReference type="NCBI Taxonomy" id="1508375"/>
    <lineage>
        <taxon>Bacteria</taxon>
        <taxon>Bacillati</taxon>
        <taxon>Actinomycetota</taxon>
        <taxon>Actinomycetes</taxon>
        <taxon>Catenulisporales</taxon>
        <taxon>Actinospicaceae</taxon>
        <taxon>Actinospica</taxon>
    </lineage>
</organism>
<keyword evidence="7" id="KW-1185">Reference proteome</keyword>
<name>A0A941ISP0_9ACTN</name>
<accession>A0A941ISP0</accession>
<comment type="caution">
    <text evidence="6">The sequence shown here is derived from an EMBL/GenBank/DDBJ whole genome shotgun (WGS) entry which is preliminary data.</text>
</comment>
<evidence type="ECO:0000313" key="6">
    <source>
        <dbReference type="EMBL" id="MBR7833426.1"/>
    </source>
</evidence>
<dbReference type="InterPro" id="IPR001647">
    <property type="entry name" value="HTH_TetR"/>
</dbReference>
<dbReference type="Pfam" id="PF16859">
    <property type="entry name" value="TetR_C_11"/>
    <property type="match status" value="1"/>
</dbReference>
<dbReference type="InterPro" id="IPR011075">
    <property type="entry name" value="TetR_C"/>
</dbReference>
<dbReference type="PROSITE" id="PS50977">
    <property type="entry name" value="HTH_TETR_2"/>
    <property type="match status" value="1"/>
</dbReference>
<evidence type="ECO:0000256" key="4">
    <source>
        <dbReference type="PROSITE-ProRule" id="PRU00335"/>
    </source>
</evidence>
<dbReference type="GO" id="GO:0000976">
    <property type="term" value="F:transcription cis-regulatory region binding"/>
    <property type="evidence" value="ECO:0007669"/>
    <property type="project" value="TreeGrafter"/>
</dbReference>
<evidence type="ECO:0000313" key="7">
    <source>
        <dbReference type="Proteomes" id="UP000675781"/>
    </source>
</evidence>
<dbReference type="Pfam" id="PF00440">
    <property type="entry name" value="TetR_N"/>
    <property type="match status" value="1"/>
</dbReference>
<dbReference type="InterPro" id="IPR050109">
    <property type="entry name" value="HTH-type_TetR-like_transc_reg"/>
</dbReference>
<keyword evidence="2 4" id="KW-0238">DNA-binding</keyword>
<dbReference type="InterPro" id="IPR036271">
    <property type="entry name" value="Tet_transcr_reg_TetR-rel_C_sf"/>
</dbReference>
<dbReference type="AlphaFoldDB" id="A0A941ISP0"/>
<dbReference type="SUPFAM" id="SSF46689">
    <property type="entry name" value="Homeodomain-like"/>
    <property type="match status" value="1"/>
</dbReference>
<proteinExistence type="predicted"/>
<protein>
    <submittedName>
        <fullName evidence="6">TetR/AcrR family transcriptional regulator</fullName>
    </submittedName>
</protein>
<evidence type="ECO:0000259" key="5">
    <source>
        <dbReference type="PROSITE" id="PS50977"/>
    </source>
</evidence>
<evidence type="ECO:0000256" key="2">
    <source>
        <dbReference type="ARBA" id="ARBA00023125"/>
    </source>
</evidence>
<dbReference type="Gene3D" id="1.10.10.60">
    <property type="entry name" value="Homeodomain-like"/>
    <property type="match status" value="1"/>
</dbReference>
<evidence type="ECO:0000256" key="1">
    <source>
        <dbReference type="ARBA" id="ARBA00023015"/>
    </source>
</evidence>
<dbReference type="GO" id="GO:0003700">
    <property type="term" value="F:DNA-binding transcription factor activity"/>
    <property type="evidence" value="ECO:0007669"/>
    <property type="project" value="TreeGrafter"/>
</dbReference>
<sequence>MDDSPTTEKRVRGRPREARVEGDVFDAVFELVAESGLGAVTMDAVSVRAGVSKPALYRRWPGKQELLLAAAESRLGPLSVPDLGDFRAELRMVLRARLVAYALPGSARLFAGLIAAAAEADEERPAYSAYLARTTAQTREILERGIRRGEVRADLDVGAAVTVIASSLLMRVVIEGLPPDEGFAESVLDLVVRAAT</sequence>
<reference evidence="6" key="1">
    <citation type="submission" date="2021-04" db="EMBL/GenBank/DDBJ databases">
        <title>Genome based classification of Actinospica acidithermotolerans sp. nov., an actinobacterium isolated from an Indonesian hot spring.</title>
        <authorList>
            <person name="Kusuma A.B."/>
            <person name="Putra K.E."/>
            <person name="Nafisah S."/>
            <person name="Loh J."/>
            <person name="Nouioui I."/>
            <person name="Goodfellow M."/>
        </authorList>
    </citation>
    <scope>NUCLEOTIDE SEQUENCE</scope>
    <source>
        <strain evidence="6">CSCA 57</strain>
    </source>
</reference>
<dbReference type="Gene3D" id="1.10.357.10">
    <property type="entry name" value="Tetracycline Repressor, domain 2"/>
    <property type="match status" value="1"/>
</dbReference>
<feature type="DNA-binding region" description="H-T-H motif" evidence="4">
    <location>
        <begin position="41"/>
        <end position="60"/>
    </location>
</feature>
<dbReference type="InterPro" id="IPR009057">
    <property type="entry name" value="Homeodomain-like_sf"/>
</dbReference>
<dbReference type="PANTHER" id="PTHR30055:SF148">
    <property type="entry name" value="TETR-FAMILY TRANSCRIPTIONAL REGULATOR"/>
    <property type="match status" value="1"/>
</dbReference>
<evidence type="ECO:0000256" key="3">
    <source>
        <dbReference type="ARBA" id="ARBA00023163"/>
    </source>
</evidence>
<dbReference type="RefSeq" id="WP_212527948.1">
    <property type="nucleotide sequence ID" value="NZ_JAGSOG010000030.1"/>
</dbReference>
<dbReference type="PROSITE" id="PS01081">
    <property type="entry name" value="HTH_TETR_1"/>
    <property type="match status" value="1"/>
</dbReference>
<feature type="domain" description="HTH tetR-type" evidence="5">
    <location>
        <begin position="18"/>
        <end position="78"/>
    </location>
</feature>
<dbReference type="InterPro" id="IPR023772">
    <property type="entry name" value="DNA-bd_HTH_TetR-type_CS"/>
</dbReference>
<keyword evidence="3" id="KW-0804">Transcription</keyword>
<dbReference type="EMBL" id="JAGSOG010000030">
    <property type="protein sequence ID" value="MBR7833426.1"/>
    <property type="molecule type" value="Genomic_DNA"/>
</dbReference>
<dbReference type="Proteomes" id="UP000675781">
    <property type="component" value="Unassembled WGS sequence"/>
</dbReference>